<evidence type="ECO:0000313" key="7">
    <source>
        <dbReference type="EMBL" id="SBW09973.1"/>
    </source>
</evidence>
<reference evidence="7" key="1">
    <citation type="submission" date="2016-04" db="EMBL/GenBank/DDBJ databases">
        <authorList>
            <person name="Evans L.H."/>
            <person name="Alamgir A."/>
            <person name="Owens N."/>
            <person name="Weber N.D."/>
            <person name="Virtaneva K."/>
            <person name="Barbian K."/>
            <person name="Babar A."/>
            <person name="Rosenke K."/>
        </authorList>
    </citation>
    <scope>NUCLEOTIDE SEQUENCE</scope>
    <source>
        <strain evidence="7">86</strain>
    </source>
</reference>
<feature type="domain" description="4Fe-4S ferredoxin-type" evidence="6">
    <location>
        <begin position="1"/>
        <end position="29"/>
    </location>
</feature>
<dbReference type="SUPFAM" id="SSF54862">
    <property type="entry name" value="4Fe-4S ferredoxins"/>
    <property type="match status" value="1"/>
</dbReference>
<keyword evidence="5" id="KW-0411">Iron-sulfur</keyword>
<protein>
    <submittedName>
        <fullName evidence="7">Putative Nitroreductase</fullName>
    </submittedName>
</protein>
<evidence type="ECO:0000256" key="5">
    <source>
        <dbReference type="ARBA" id="ARBA00023014"/>
    </source>
</evidence>
<organism evidence="7">
    <name type="scientific">uncultured Eubacteriales bacterium</name>
    <dbReference type="NCBI Taxonomy" id="172733"/>
    <lineage>
        <taxon>Bacteria</taxon>
        <taxon>Bacillati</taxon>
        <taxon>Bacillota</taxon>
        <taxon>Clostridia</taxon>
        <taxon>Eubacteriales</taxon>
        <taxon>environmental samples</taxon>
    </lineage>
</organism>
<evidence type="ECO:0000256" key="2">
    <source>
        <dbReference type="ARBA" id="ARBA00022723"/>
    </source>
</evidence>
<evidence type="ECO:0000259" key="6">
    <source>
        <dbReference type="PROSITE" id="PS51379"/>
    </source>
</evidence>
<keyword evidence="4" id="KW-0408">Iron</keyword>
<evidence type="ECO:0000256" key="3">
    <source>
        <dbReference type="ARBA" id="ARBA00023002"/>
    </source>
</evidence>
<dbReference type="SUPFAM" id="SSF55469">
    <property type="entry name" value="FMN-dependent nitroreductase-like"/>
    <property type="match status" value="1"/>
</dbReference>
<dbReference type="InterPro" id="IPR000415">
    <property type="entry name" value="Nitroreductase-like"/>
</dbReference>
<name>A0A212KE39_9FIRM</name>
<accession>A0A212KE39</accession>
<dbReference type="Pfam" id="PF00881">
    <property type="entry name" value="Nitroreductase"/>
    <property type="match status" value="1"/>
</dbReference>
<keyword evidence="2" id="KW-0479">Metal-binding</keyword>
<dbReference type="PANTHER" id="PTHR43673:SF10">
    <property type="entry name" value="NADH DEHYDROGENASE_NAD(P)H NITROREDUCTASE XCC3605-RELATED"/>
    <property type="match status" value="1"/>
</dbReference>
<feature type="domain" description="4Fe-4S ferredoxin-type" evidence="6">
    <location>
        <begin position="30"/>
        <end position="60"/>
    </location>
</feature>
<dbReference type="AlphaFoldDB" id="A0A212KE39"/>
<dbReference type="InterPro" id="IPR017900">
    <property type="entry name" value="4Fe4S_Fe_S_CS"/>
</dbReference>
<dbReference type="PROSITE" id="PS00198">
    <property type="entry name" value="4FE4S_FER_1"/>
    <property type="match status" value="2"/>
</dbReference>
<dbReference type="PROSITE" id="PS51379">
    <property type="entry name" value="4FE4S_FER_2"/>
    <property type="match status" value="2"/>
</dbReference>
<dbReference type="Gene3D" id="3.30.70.20">
    <property type="match status" value="1"/>
</dbReference>
<dbReference type="GO" id="GO:0046872">
    <property type="term" value="F:metal ion binding"/>
    <property type="evidence" value="ECO:0007669"/>
    <property type="project" value="UniProtKB-KW"/>
</dbReference>
<sequence length="255" mass="28252">MISIDKALCINCGRCVESCPMGIFRRGEDERTEVGNEKRCLSCMHCTAACPDRAVRFEGLTDEETYPAPGGDEVARLIQSRRSIRRYKAEPPARELIQSALETAAFAPNAKNRRLCRWTVLYGKEQTDRAVELVLDWARESHKAPELALSVKAGKNPITCGAPCVILCHGPRELGALDGAIAMTTLELLLVRAWLGTCWAGYLTRIADEAPALREWLGIPEGDQICCALMVGYPDGDRYPNIPRRTCTETRWIGA</sequence>
<dbReference type="CDD" id="cd02143">
    <property type="entry name" value="nitroreductase_FeS-like"/>
    <property type="match status" value="1"/>
</dbReference>
<dbReference type="Pfam" id="PF13237">
    <property type="entry name" value="Fer4_10"/>
    <property type="match status" value="1"/>
</dbReference>
<dbReference type="InterPro" id="IPR029479">
    <property type="entry name" value="Nitroreductase"/>
</dbReference>
<dbReference type="Gene3D" id="3.40.109.10">
    <property type="entry name" value="NADH Oxidase"/>
    <property type="match status" value="1"/>
</dbReference>
<evidence type="ECO:0000256" key="1">
    <source>
        <dbReference type="ARBA" id="ARBA00007118"/>
    </source>
</evidence>
<dbReference type="PANTHER" id="PTHR43673">
    <property type="entry name" value="NAD(P)H NITROREDUCTASE YDGI-RELATED"/>
    <property type="match status" value="1"/>
</dbReference>
<proteinExistence type="inferred from homology"/>
<keyword evidence="3" id="KW-0560">Oxidoreductase</keyword>
<comment type="similarity">
    <text evidence="1">Belongs to the nitroreductase family.</text>
</comment>
<evidence type="ECO:0000256" key="4">
    <source>
        <dbReference type="ARBA" id="ARBA00023004"/>
    </source>
</evidence>
<dbReference type="EMBL" id="FLUN01000001">
    <property type="protein sequence ID" value="SBW09973.1"/>
    <property type="molecule type" value="Genomic_DNA"/>
</dbReference>
<dbReference type="GO" id="GO:0051536">
    <property type="term" value="F:iron-sulfur cluster binding"/>
    <property type="evidence" value="ECO:0007669"/>
    <property type="project" value="UniProtKB-KW"/>
</dbReference>
<dbReference type="GO" id="GO:0016491">
    <property type="term" value="F:oxidoreductase activity"/>
    <property type="evidence" value="ECO:0007669"/>
    <property type="project" value="UniProtKB-KW"/>
</dbReference>
<dbReference type="InterPro" id="IPR017896">
    <property type="entry name" value="4Fe4S_Fe-S-bd"/>
</dbReference>
<gene>
    <name evidence="7" type="ORF">KL86CLO1_12791</name>
</gene>